<dbReference type="CDD" id="cd01887">
    <property type="entry name" value="IF2_eIF5B"/>
    <property type="match status" value="1"/>
</dbReference>
<evidence type="ECO:0000256" key="1">
    <source>
        <dbReference type="ARBA" id="ARBA00007733"/>
    </source>
</evidence>
<dbReference type="GO" id="GO:0003924">
    <property type="term" value="F:GTPase activity"/>
    <property type="evidence" value="ECO:0007669"/>
    <property type="project" value="InterPro"/>
</dbReference>
<evidence type="ECO:0000259" key="6">
    <source>
        <dbReference type="PROSITE" id="PS51722"/>
    </source>
</evidence>
<dbReference type="Pfam" id="PF00009">
    <property type="entry name" value="GTP_EFTU"/>
    <property type="match status" value="1"/>
</dbReference>
<dbReference type="Gene3D" id="3.40.50.300">
    <property type="entry name" value="P-loop containing nucleotide triphosphate hydrolases"/>
    <property type="match status" value="1"/>
</dbReference>
<feature type="domain" description="Tr-type G" evidence="6">
    <location>
        <begin position="14"/>
        <end position="186"/>
    </location>
</feature>
<dbReference type="InterPro" id="IPR023115">
    <property type="entry name" value="TIF_IF2_dom3"/>
</dbReference>
<evidence type="ECO:0000256" key="4">
    <source>
        <dbReference type="ARBA" id="ARBA00022917"/>
    </source>
</evidence>
<proteinExistence type="inferred from homology"/>
<dbReference type="SUPFAM" id="SSF52540">
    <property type="entry name" value="P-loop containing nucleoside triphosphate hydrolases"/>
    <property type="match status" value="1"/>
</dbReference>
<dbReference type="AlphaFoldDB" id="A0A847VCJ5"/>
<reference evidence="7 8" key="1">
    <citation type="journal article" date="2020" name="Biotechnol. Biofuels">
        <title>New insights from the biogas microbiome by comprehensive genome-resolved metagenomics of nearly 1600 species originating from multiple anaerobic digesters.</title>
        <authorList>
            <person name="Campanaro S."/>
            <person name="Treu L."/>
            <person name="Rodriguez-R L.M."/>
            <person name="Kovalovszki A."/>
            <person name="Ziels R.M."/>
            <person name="Maus I."/>
            <person name="Zhu X."/>
            <person name="Kougias P.G."/>
            <person name="Basile A."/>
            <person name="Luo G."/>
            <person name="Schluter A."/>
            <person name="Konstantinidis K.T."/>
            <person name="Angelidaki I."/>
        </authorList>
    </citation>
    <scope>NUCLEOTIDE SEQUENCE [LARGE SCALE GENOMIC DNA]</scope>
    <source>
        <strain evidence="7">AS19jrsBPTG_9</strain>
    </source>
</reference>
<dbReference type="Proteomes" id="UP000564033">
    <property type="component" value="Unassembled WGS sequence"/>
</dbReference>
<evidence type="ECO:0000256" key="3">
    <source>
        <dbReference type="ARBA" id="ARBA00022741"/>
    </source>
</evidence>
<evidence type="ECO:0000256" key="5">
    <source>
        <dbReference type="ARBA" id="ARBA00023134"/>
    </source>
</evidence>
<feature type="non-terminal residue" evidence="7">
    <location>
        <position position="352"/>
    </location>
</feature>
<dbReference type="InterPro" id="IPR015760">
    <property type="entry name" value="TIF_IF2"/>
</dbReference>
<comment type="caution">
    <text evidence="7">The sequence shown here is derived from an EMBL/GenBank/DDBJ whole genome shotgun (WGS) entry which is preliminary data.</text>
</comment>
<dbReference type="GO" id="GO:0005737">
    <property type="term" value="C:cytoplasm"/>
    <property type="evidence" value="ECO:0007669"/>
    <property type="project" value="TreeGrafter"/>
</dbReference>
<dbReference type="FunFam" id="3.40.50.300:FF:000019">
    <property type="entry name" value="Translation initiation factor IF-2"/>
    <property type="match status" value="1"/>
</dbReference>
<dbReference type="InterPro" id="IPR027417">
    <property type="entry name" value="P-loop_NTPase"/>
</dbReference>
<dbReference type="InterPro" id="IPR000795">
    <property type="entry name" value="T_Tr_GTP-bd_dom"/>
</dbReference>
<dbReference type="Pfam" id="PF11987">
    <property type="entry name" value="IF-2"/>
    <property type="match status" value="1"/>
</dbReference>
<organism evidence="7 8">
    <name type="scientific">Candidatus Dojkabacteria bacterium</name>
    <dbReference type="NCBI Taxonomy" id="2099670"/>
    <lineage>
        <taxon>Bacteria</taxon>
        <taxon>Candidatus Dojkabacteria</taxon>
    </lineage>
</organism>
<dbReference type="PANTHER" id="PTHR43381">
    <property type="entry name" value="TRANSLATION INITIATION FACTOR IF-2-RELATED"/>
    <property type="match status" value="1"/>
</dbReference>
<keyword evidence="5" id="KW-0342">GTP-binding</keyword>
<keyword evidence="3" id="KW-0547">Nucleotide-binding</keyword>
<dbReference type="NCBIfam" id="TIGR00231">
    <property type="entry name" value="small_GTP"/>
    <property type="match status" value="1"/>
</dbReference>
<dbReference type="PANTHER" id="PTHR43381:SF5">
    <property type="entry name" value="TR-TYPE G DOMAIN-CONTAINING PROTEIN"/>
    <property type="match status" value="1"/>
</dbReference>
<dbReference type="InterPro" id="IPR005225">
    <property type="entry name" value="Small_GTP-bd"/>
</dbReference>
<dbReference type="PRINTS" id="PR00315">
    <property type="entry name" value="ELONGATNFCT"/>
</dbReference>
<comment type="similarity">
    <text evidence="1">Belongs to the TRAFAC class translation factor GTPase superfamily. Classic translation factor GTPase family. IF-2 subfamily.</text>
</comment>
<dbReference type="GO" id="GO:0003743">
    <property type="term" value="F:translation initiation factor activity"/>
    <property type="evidence" value="ECO:0007669"/>
    <property type="project" value="UniProtKB-KW"/>
</dbReference>
<dbReference type="Gene3D" id="2.40.30.10">
    <property type="entry name" value="Translation factors"/>
    <property type="match status" value="1"/>
</dbReference>
<dbReference type="PROSITE" id="PS51722">
    <property type="entry name" value="G_TR_2"/>
    <property type="match status" value="1"/>
</dbReference>
<gene>
    <name evidence="7" type="ORF">GX888_00155</name>
</gene>
<evidence type="ECO:0000256" key="2">
    <source>
        <dbReference type="ARBA" id="ARBA00022540"/>
    </source>
</evidence>
<name>A0A847VCJ5_9BACT</name>
<dbReference type="EMBL" id="JAAZIL010000005">
    <property type="protein sequence ID" value="NLZ24152.1"/>
    <property type="molecule type" value="Genomic_DNA"/>
</dbReference>
<keyword evidence="2" id="KW-0396">Initiation factor</keyword>
<evidence type="ECO:0000313" key="8">
    <source>
        <dbReference type="Proteomes" id="UP000564033"/>
    </source>
</evidence>
<sequence>MAKEVRKKTESTQARVPIVAILGHVDHGKTTLLDYIRKSNVQSCEAGGITQKISVFTISLEKKTQKKITFIDTPGHEAFDLMRTRGGSIADIVLLVVAANDGVKPQTLESIEIIKDSSVKPILVINKVDLPDINIQQVKRDVSDHGLLVEGMGGDIPIVEVSAKTGKGIPELLDLISLVVEVDGLKQRDALPQGVVAKGFVLESVKDKMKGNISSVVLEQGNLCKGAWLGFKIDDRYIVEKVKGIISEEGSNLCDLRCGCGGRIIGISQLLPLGSEIYILEEKDKDILESLYLDDKEKELPENLTIAEDEIFDSLFDENKDEGTQLNIILKSSSQGSLEAIHKSLDSIKQEE</sequence>
<evidence type="ECO:0000313" key="7">
    <source>
        <dbReference type="EMBL" id="NLZ24152.1"/>
    </source>
</evidence>
<protein>
    <submittedName>
        <fullName evidence="7">GTP-binding protein</fullName>
    </submittedName>
</protein>
<dbReference type="GO" id="GO:0005525">
    <property type="term" value="F:GTP binding"/>
    <property type="evidence" value="ECO:0007669"/>
    <property type="project" value="UniProtKB-KW"/>
</dbReference>
<accession>A0A847VCJ5</accession>
<keyword evidence="4" id="KW-0648">Protein biosynthesis</keyword>